<organism evidence="4 5">
    <name type="scientific">Candidatus Terraquivivens tikiterensis</name>
    <dbReference type="NCBI Taxonomy" id="1980982"/>
    <lineage>
        <taxon>Archaea</taxon>
        <taxon>Nitrososphaerota</taxon>
        <taxon>Candidatus Wolframiiraptoraceae</taxon>
        <taxon>Candidatus Terraquivivens</taxon>
    </lineage>
</organism>
<gene>
    <name evidence="4" type="ORF">B9J98_06310</name>
</gene>
<evidence type="ECO:0000313" key="5">
    <source>
        <dbReference type="Proteomes" id="UP000244066"/>
    </source>
</evidence>
<dbReference type="PANTHER" id="PTHR43977">
    <property type="entry name" value="STRUCTURAL MAINTENANCE OF CHROMOSOMES PROTEIN 3"/>
    <property type="match status" value="1"/>
</dbReference>
<keyword evidence="1 2" id="KW-0175">Coiled coil</keyword>
<dbReference type="Pfam" id="PF02463">
    <property type="entry name" value="SMC_N"/>
    <property type="match status" value="1"/>
</dbReference>
<dbReference type="GO" id="GO:0016887">
    <property type="term" value="F:ATP hydrolysis activity"/>
    <property type="evidence" value="ECO:0007669"/>
    <property type="project" value="InterPro"/>
</dbReference>
<accession>A0A2R7Y280</accession>
<feature type="coiled-coil region" evidence="2">
    <location>
        <begin position="160"/>
        <end position="464"/>
    </location>
</feature>
<protein>
    <recommendedName>
        <fullName evidence="3">RecF/RecN/SMC N-terminal domain-containing protein</fullName>
    </recommendedName>
</protein>
<sequence>MVYIKKLSLYAFKSFGQRKATVELPKGLVVITGPNGGGKSNLLDAIRFVTGELSPHALRVGRLSELVHEDSKGKSAYARVSITLDNSGRELPIDSDEVTVTRKIYQNGESEYYINGRSASRGELLTLLSAANIRPSGFNILPQGAILNLAEMSPDDMRKLIEEVAGIAEYNRKKAEAEEQLAQADKNLEVAKASTAEVRMRVKQLEKERNQYLRRKAVEREIAKLKMFQYKLEAEKISARLSELRSKIEGISEQIRALEGAKQEISTKMMELRSNLQATENEISEIEQNLSDTTKKRQEMFEKIMKLRLSIRDSENRMGILERESAYTQQRIAELESTVSLSEKELSELESKIVESLEDKRRLEEEVAKLSEEMDKLRVFVKEVEKKLEGIKLSEIKEEKTRSEMRLKLESIEHSKEQLMKEREEVRKEATMLRNKIAYIGEELESLFSEERKTEDELQKLNQELSGCMSLLKRYSDLVTRANDIIKKTEELMTEAKIRLMHQGKDEASRGSEDLAKLLADKRVDGILGTLNDFVKYLPEHAEKLGAALEEWSNAIVIENYAMAQSLSEIFASLDFECKLLALNGNLDGKDRDGLERFQEWVKDNVEFVDNFEEACKGISSGKIVILDNGVVCYPGGFFKVFGREKNKIKKLGEEFKSLEAYLETAKSKLDEVRLRQNALVEKTEWIKSEIQKRQAKISSLSAEIKSLSTEKKLLEEALSQLTAREKKIDERIESITKEEELIKKRLADIVGTKSDDEGLKTKMEEELVSASLKLRSLESRYTELKIQLAEKITALKGLEETKKRTLNSINRQKSEIVSLSHSLEVAKLKMEEERKSMEELESTLNFLEQELLRADQAIEYLSSKHKELIRIRDETRQLISLKVEEDNKVSERLKALWSEQQEAKLESVRLESQLQVIMGKLSELGAVDTTELSVFEPQLREQMLMALEAEMNELSFVNQLASDQYEALIGNYKLRSVRISELELERQEIINFIKMVEGEKLKAFFGTMEKVSEKFAAYFHRLTKGVAWLRLVDETKPSESGVEVVVQFPGKPQRSLRSVSGGERSVAAVSLLMALQGLTPADFYIFDEIDAHMDVAYTVSLAELLKEMSEKTQIIIISLKDVLAEKADQLIGVYMDKGESRIVKTTLEGIRAG</sequence>
<dbReference type="InterPro" id="IPR024704">
    <property type="entry name" value="SMC"/>
</dbReference>
<name>A0A2R7Y280_9ARCH</name>
<feature type="coiled-coil region" evidence="2">
    <location>
        <begin position="649"/>
        <end position="865"/>
    </location>
</feature>
<dbReference type="AlphaFoldDB" id="A0A2R7Y280"/>
<evidence type="ECO:0000313" key="4">
    <source>
        <dbReference type="EMBL" id="PUA31457.1"/>
    </source>
</evidence>
<dbReference type="InterPro" id="IPR003395">
    <property type="entry name" value="RecF/RecN/SMC_N"/>
</dbReference>
<evidence type="ECO:0000259" key="3">
    <source>
        <dbReference type="Pfam" id="PF02463"/>
    </source>
</evidence>
<reference evidence="4 5" key="1">
    <citation type="submission" date="2017-04" db="EMBL/GenBank/DDBJ databases">
        <title>Draft Aigarchaeota genome from a New Zealand hot spring.</title>
        <authorList>
            <person name="Reysenbach A.-L."/>
            <person name="Donaho J.A."/>
            <person name="Gerhart J."/>
            <person name="Kelley J.F."/>
            <person name="Kouba K."/>
            <person name="Podar M."/>
            <person name="Stott M."/>
        </authorList>
    </citation>
    <scope>NUCLEOTIDE SEQUENCE [LARGE SCALE GENOMIC DNA]</scope>
    <source>
        <strain evidence="4">NZ13_MG1</strain>
    </source>
</reference>
<evidence type="ECO:0000256" key="2">
    <source>
        <dbReference type="SAM" id="Coils"/>
    </source>
</evidence>
<evidence type="ECO:0000256" key="1">
    <source>
        <dbReference type="ARBA" id="ARBA00023054"/>
    </source>
</evidence>
<dbReference type="SUPFAM" id="SSF57997">
    <property type="entry name" value="Tropomyosin"/>
    <property type="match status" value="1"/>
</dbReference>
<dbReference type="SUPFAM" id="SSF52540">
    <property type="entry name" value="P-loop containing nucleoside triphosphate hydrolases"/>
    <property type="match status" value="1"/>
</dbReference>
<dbReference type="EMBL" id="NDWU01000017">
    <property type="protein sequence ID" value="PUA31457.1"/>
    <property type="molecule type" value="Genomic_DNA"/>
</dbReference>
<dbReference type="Proteomes" id="UP000244066">
    <property type="component" value="Unassembled WGS sequence"/>
</dbReference>
<dbReference type="PIRSF" id="PIRSF005719">
    <property type="entry name" value="SMC"/>
    <property type="match status" value="1"/>
</dbReference>
<feature type="domain" description="RecF/RecN/SMC N-terminal" evidence="3">
    <location>
        <begin position="3"/>
        <end position="1139"/>
    </location>
</feature>
<dbReference type="InterPro" id="IPR027417">
    <property type="entry name" value="P-loop_NTPase"/>
</dbReference>
<proteinExistence type="predicted"/>
<comment type="caution">
    <text evidence="4">The sequence shown here is derived from an EMBL/GenBank/DDBJ whole genome shotgun (WGS) entry which is preliminary data.</text>
</comment>
<dbReference type="GO" id="GO:0005524">
    <property type="term" value="F:ATP binding"/>
    <property type="evidence" value="ECO:0007669"/>
    <property type="project" value="InterPro"/>
</dbReference>
<dbReference type="Gene3D" id="3.40.50.300">
    <property type="entry name" value="P-loop containing nucleotide triphosphate hydrolases"/>
    <property type="match status" value="2"/>
</dbReference>